<feature type="compositionally biased region" description="Basic and acidic residues" evidence="7">
    <location>
        <begin position="344"/>
        <end position="378"/>
    </location>
</feature>
<dbReference type="EC" id="2.3.2.27" evidence="2"/>
<organism evidence="9 11">
    <name type="scientific">Rhodotorula toruloides</name>
    <name type="common">Yeast</name>
    <name type="synonym">Rhodosporidium toruloides</name>
    <dbReference type="NCBI Taxonomy" id="5286"/>
    <lineage>
        <taxon>Eukaryota</taxon>
        <taxon>Fungi</taxon>
        <taxon>Dikarya</taxon>
        <taxon>Basidiomycota</taxon>
        <taxon>Pucciniomycotina</taxon>
        <taxon>Microbotryomycetes</taxon>
        <taxon>Sporidiobolales</taxon>
        <taxon>Sporidiobolaceae</taxon>
        <taxon>Rhodotorula</taxon>
    </lineage>
</organism>
<dbReference type="PROSITE" id="PS50089">
    <property type="entry name" value="ZF_RING_2"/>
    <property type="match status" value="1"/>
</dbReference>
<evidence type="ECO:0000256" key="5">
    <source>
        <dbReference type="ARBA" id="ARBA00023163"/>
    </source>
</evidence>
<dbReference type="GO" id="GO:0006513">
    <property type="term" value="P:protein monoubiquitination"/>
    <property type="evidence" value="ECO:0007669"/>
    <property type="project" value="TreeGrafter"/>
</dbReference>
<feature type="region of interest" description="Disordered" evidence="7">
    <location>
        <begin position="854"/>
        <end position="886"/>
    </location>
</feature>
<dbReference type="PANTHER" id="PTHR46077:SF1">
    <property type="entry name" value="TOP1 BINDING ARGININE_SERINE RICH PROTEIN, E3 UBIQUITIN LIGASE"/>
    <property type="match status" value="1"/>
</dbReference>
<dbReference type="GO" id="GO:0061630">
    <property type="term" value="F:ubiquitin protein ligase activity"/>
    <property type="evidence" value="ECO:0007669"/>
    <property type="project" value="UniProtKB-EC"/>
</dbReference>
<accession>A0A0K3C4V6</accession>
<evidence type="ECO:0000256" key="6">
    <source>
        <dbReference type="PROSITE-ProRule" id="PRU00175"/>
    </source>
</evidence>
<feature type="domain" description="RING-type" evidence="8">
    <location>
        <begin position="87"/>
        <end position="126"/>
    </location>
</feature>
<feature type="region of interest" description="Disordered" evidence="7">
    <location>
        <begin position="624"/>
        <end position="675"/>
    </location>
</feature>
<feature type="compositionally biased region" description="Polar residues" evidence="7">
    <location>
        <begin position="455"/>
        <end position="465"/>
    </location>
</feature>
<protein>
    <recommendedName>
        <fullName evidence="2">RING-type E3 ubiquitin transferase</fullName>
        <ecNumber evidence="2">2.3.2.27</ecNumber>
    </recommendedName>
</protein>
<feature type="compositionally biased region" description="Acidic residues" evidence="7">
    <location>
        <begin position="71"/>
        <end position="82"/>
    </location>
</feature>
<reference evidence="10 12" key="2">
    <citation type="journal article" date="2018" name="Elife">
        <title>Functional genomics of lipid metabolism in the oleaginous yeast Rhodosporidium toruloides.</title>
        <authorList>
            <person name="Coradetti S.T."/>
            <person name="Pinel D."/>
            <person name="Geiselman G."/>
            <person name="Ito M."/>
            <person name="Mondo S."/>
            <person name="Reilly M.C."/>
            <person name="Cheng Y.F."/>
            <person name="Bauer S."/>
            <person name="Grigoriev I."/>
            <person name="Gladden J.M."/>
            <person name="Simmons B.A."/>
            <person name="Brem R."/>
            <person name="Arkin A.P."/>
            <person name="Skerker J.M."/>
        </authorList>
    </citation>
    <scope>NUCLEOTIDE SEQUENCE [LARGE SCALE GENOMIC DNA]</scope>
    <source>
        <strain evidence="10 12">NBRC 0880</strain>
    </source>
</reference>
<feature type="compositionally biased region" description="Basic and acidic residues" evidence="7">
    <location>
        <begin position="395"/>
        <end position="407"/>
    </location>
</feature>
<keyword evidence="4" id="KW-0805">Transcription regulation</keyword>
<dbReference type="SUPFAM" id="SSF57850">
    <property type="entry name" value="RING/U-box"/>
    <property type="match status" value="1"/>
</dbReference>
<dbReference type="OrthoDB" id="21204at2759"/>
<feature type="compositionally biased region" description="Low complexity" evidence="7">
    <location>
        <begin position="581"/>
        <end position="599"/>
    </location>
</feature>
<keyword evidence="6" id="KW-0862">Zinc</keyword>
<feature type="compositionally biased region" description="Pro residues" evidence="7">
    <location>
        <begin position="862"/>
        <end position="874"/>
    </location>
</feature>
<feature type="region of interest" description="Disordered" evidence="7">
    <location>
        <begin position="344"/>
        <end position="418"/>
    </location>
</feature>
<dbReference type="AlphaFoldDB" id="A0A0K3C4V6"/>
<name>A0A0K3C4V6_RHOTO</name>
<dbReference type="Proteomes" id="UP000199069">
    <property type="component" value="Unassembled WGS sequence"/>
</dbReference>
<feature type="region of interest" description="Disordered" evidence="7">
    <location>
        <begin position="570"/>
        <end position="602"/>
    </location>
</feature>
<feature type="region of interest" description="Disordered" evidence="7">
    <location>
        <begin position="920"/>
        <end position="946"/>
    </location>
</feature>
<keyword evidence="6" id="KW-0479">Metal-binding</keyword>
<reference evidence="9 11" key="1">
    <citation type="submission" date="2015-07" db="EMBL/GenBank/DDBJ databases">
        <authorList>
            <person name="Cajimat M.N.B."/>
            <person name="Milazzo M.L."/>
            <person name="Fulhorst C.F."/>
        </authorList>
    </citation>
    <scope>NUCLEOTIDE SEQUENCE [LARGE SCALE GENOMIC DNA]</scope>
    <source>
        <strain evidence="9">Single colony</strain>
    </source>
</reference>
<dbReference type="Pfam" id="PF13920">
    <property type="entry name" value="zf-C3HC4_3"/>
    <property type="match status" value="1"/>
</dbReference>
<feature type="region of interest" description="Disordered" evidence="7">
    <location>
        <begin position="1"/>
        <end position="82"/>
    </location>
</feature>
<dbReference type="Gene3D" id="3.30.40.10">
    <property type="entry name" value="Zinc/RING finger domain, C3HC4 (zinc finger)"/>
    <property type="match status" value="1"/>
</dbReference>
<feature type="compositionally biased region" description="Low complexity" evidence="7">
    <location>
        <begin position="695"/>
        <end position="714"/>
    </location>
</feature>
<feature type="compositionally biased region" description="Basic and acidic residues" evidence="7">
    <location>
        <begin position="58"/>
        <end position="70"/>
    </location>
</feature>
<evidence type="ECO:0000256" key="7">
    <source>
        <dbReference type="SAM" id="MobiDB-lite"/>
    </source>
</evidence>
<keyword evidence="5" id="KW-0804">Transcription</keyword>
<dbReference type="SMART" id="SM00184">
    <property type="entry name" value="RING"/>
    <property type="match status" value="1"/>
</dbReference>
<dbReference type="GO" id="GO:0008270">
    <property type="term" value="F:zinc ion binding"/>
    <property type="evidence" value="ECO:0007669"/>
    <property type="project" value="UniProtKB-KW"/>
</dbReference>
<dbReference type="OMA" id="CLSPIEN"/>
<sequence>MPRADDSAPSKRQRTVSPSPHSRRASYSRASRSPEDTRSRRRNPLEGFDDEAEEADDGRDRRDLSDGERGDEPEDDQGEGEDEEELCAICLSPIENRTVIFPCHHGQFCWQCIRAWTDQSRKCPLCLGPIEHLIHNIRSSKDYQTHYLLPLHAIASTSSAADDLLPPRGTRRPAVNPTLPRHALYGRNRYSSEARLNNLDETTWREREEERALERRRFIYREGLYAKHVASNRYTGFKPFTPQTFASNPDLKARVIKFIRRELQVFPAVDVAFLTTYLVSIASQLDLRSAAAIRLISDFLSEQDAQHLVHEIVTFARSPFTSLEGYDRFVQYGRPTREVPKAQELEEMVHDPEELSRQAPRFEEHMRRRRDEEAERERRKPRPIPPMSASLPQRPSEDVRRATDEAPQRPSIVSSPSQSSKVWWLPSSVSFACPRTRLARSRRAVHGLISSLQLEQARSSGTRQIRPSSRPPIPWRLPPDSLAESKSVSGPTAPFSFACKAARPKRQPVAEPFSFTVACSFTTVTLAKTVEISSPRQLQTLPFTLSVSHETPPPPVDPELRDAISLSVPVLSANPSPRPASPAHDQPSSAKADPAQQQPPQRPMLNIFGAARRILGNGRVVTLSGDGKASLQTDGTGRKDGALAISGRGRNNGKGRAVRPIEQEPYDAAPSRRPASPAAKNLLARLGGIAPSPAPSSTSTASANAAEPSSSQESLRAKLQARLTAEYRQALASKTNGPSMSSTLGKTDLRSMLQQRLQAEKALAHEDLVRSRASASLAAARAASTTAQTDSLASFGAGLLGSSLDADGQTTYSQATRDLLMARLEEEKLLAADELAGGFAVDFGDSYELDYGDYGDTTRVLPPEPEQASPPPVEEPNHPSKSESTLKAALLAKRQAAVEDELKKKSGELKEKLMRQKLMQARAKAQGGKAAVSGTADAGGGTEGGA</sequence>
<keyword evidence="3" id="KW-0808">Transferase</keyword>
<feature type="region of interest" description="Disordered" evidence="7">
    <location>
        <begin position="455"/>
        <end position="488"/>
    </location>
</feature>
<evidence type="ECO:0000256" key="1">
    <source>
        <dbReference type="ARBA" id="ARBA00000900"/>
    </source>
</evidence>
<gene>
    <name evidence="9" type="primary">FGENESH: predicted gene_1.545</name>
    <name evidence="10" type="ORF">AAT19DRAFT_8981</name>
    <name evidence="9" type="ORF">BN2166_0005450</name>
</gene>
<evidence type="ECO:0000313" key="11">
    <source>
        <dbReference type="Proteomes" id="UP000199069"/>
    </source>
</evidence>
<feature type="compositionally biased region" description="Gly residues" evidence="7">
    <location>
        <begin position="937"/>
        <end position="946"/>
    </location>
</feature>
<evidence type="ECO:0000313" key="10">
    <source>
        <dbReference type="EMBL" id="PRQ77913.1"/>
    </source>
</evidence>
<keyword evidence="6" id="KW-0863">Zinc-finger</keyword>
<comment type="catalytic activity">
    <reaction evidence="1">
        <text>S-ubiquitinyl-[E2 ubiquitin-conjugating enzyme]-L-cysteine + [acceptor protein]-L-lysine = [E2 ubiquitin-conjugating enzyme]-L-cysteine + N(6)-ubiquitinyl-[acceptor protein]-L-lysine.</text>
        <dbReference type="EC" id="2.3.2.27"/>
    </reaction>
</comment>
<evidence type="ECO:0000256" key="2">
    <source>
        <dbReference type="ARBA" id="ARBA00012483"/>
    </source>
</evidence>
<dbReference type="EMBL" id="CWKI01000001">
    <property type="protein sequence ID" value="CTR04684.1"/>
    <property type="molecule type" value="Genomic_DNA"/>
</dbReference>
<dbReference type="PANTHER" id="PTHR46077">
    <property type="entry name" value="E3 UBIQUITIN-PROTEIN LIGASE TOPORS"/>
    <property type="match status" value="1"/>
</dbReference>
<feature type="compositionally biased region" description="Acidic residues" evidence="7">
    <location>
        <begin position="47"/>
        <end position="57"/>
    </location>
</feature>
<dbReference type="GO" id="GO:0000209">
    <property type="term" value="P:protein polyubiquitination"/>
    <property type="evidence" value="ECO:0007669"/>
    <property type="project" value="TreeGrafter"/>
</dbReference>
<evidence type="ECO:0000313" key="9">
    <source>
        <dbReference type="EMBL" id="CTR04684.1"/>
    </source>
</evidence>
<evidence type="ECO:0000256" key="4">
    <source>
        <dbReference type="ARBA" id="ARBA00023015"/>
    </source>
</evidence>
<dbReference type="InterPro" id="IPR013083">
    <property type="entry name" value="Znf_RING/FYVE/PHD"/>
</dbReference>
<dbReference type="InterPro" id="IPR001841">
    <property type="entry name" value="Znf_RING"/>
</dbReference>
<feature type="compositionally biased region" description="Low complexity" evidence="7">
    <location>
        <begin position="920"/>
        <end position="936"/>
    </location>
</feature>
<dbReference type="Proteomes" id="UP000239560">
    <property type="component" value="Unassembled WGS sequence"/>
</dbReference>
<evidence type="ECO:0000256" key="3">
    <source>
        <dbReference type="ARBA" id="ARBA00022679"/>
    </source>
</evidence>
<keyword evidence="11" id="KW-1185">Reference proteome</keyword>
<evidence type="ECO:0000313" key="12">
    <source>
        <dbReference type="Proteomes" id="UP000239560"/>
    </source>
</evidence>
<dbReference type="STRING" id="5286.A0A0K3C4V6"/>
<feature type="region of interest" description="Disordered" evidence="7">
    <location>
        <begin position="687"/>
        <end position="716"/>
    </location>
</feature>
<proteinExistence type="predicted"/>
<feature type="compositionally biased region" description="Low complexity" evidence="7">
    <location>
        <begin position="408"/>
        <end position="418"/>
    </location>
</feature>
<dbReference type="EMBL" id="LCTV02000001">
    <property type="protein sequence ID" value="PRQ77913.1"/>
    <property type="molecule type" value="Genomic_DNA"/>
</dbReference>
<evidence type="ECO:0000259" key="8">
    <source>
        <dbReference type="PROSITE" id="PS50089"/>
    </source>
</evidence>